<dbReference type="NCBIfam" id="NF012161">
    <property type="entry name" value="bla_class_D_main"/>
    <property type="match status" value="1"/>
</dbReference>
<evidence type="ECO:0000256" key="3">
    <source>
        <dbReference type="ARBA" id="ARBA00012865"/>
    </source>
</evidence>
<evidence type="ECO:0000259" key="9">
    <source>
        <dbReference type="Pfam" id="PF00905"/>
    </source>
</evidence>
<dbReference type="EMBL" id="NXID01000005">
    <property type="protein sequence ID" value="RXK16607.1"/>
    <property type="molecule type" value="Genomic_DNA"/>
</dbReference>
<keyword evidence="5 8" id="KW-0378">Hydrolase</keyword>
<comment type="similarity">
    <text evidence="2 8">Belongs to the class-D beta-lactamase family.</text>
</comment>
<dbReference type="AlphaFoldDB" id="A0AAX2AHX7"/>
<dbReference type="GO" id="GO:0017001">
    <property type="term" value="P:antibiotic catabolic process"/>
    <property type="evidence" value="ECO:0007669"/>
    <property type="project" value="InterPro"/>
</dbReference>
<evidence type="ECO:0000256" key="2">
    <source>
        <dbReference type="ARBA" id="ARBA00007898"/>
    </source>
</evidence>
<evidence type="ECO:0000313" key="10">
    <source>
        <dbReference type="EMBL" id="RXK16607.1"/>
    </source>
</evidence>
<keyword evidence="4" id="KW-0732">Signal</keyword>
<evidence type="ECO:0000256" key="4">
    <source>
        <dbReference type="ARBA" id="ARBA00022729"/>
    </source>
</evidence>
<sequence>MKKLLVFLLVINFAYANKIEEIFKEYNIEGTIVIKALNKNIQYIYNEQRAKKALLPASTFKIPNSLIILNEKLLKDENEIIKWDNKKRFLEVWNKDQTLKTAFKYSCVWCYQKYSKEISIDKYKYYLKQFNYGNKKVGNSSYNFWLQGDIKISALEQIEFLKNLYLENLPVEKKYINIVKNIMIEEKAKEYILSSKTGWATFPKEKHGWYVGYIQTKEEVWFFATNLLISDFNKLSLRKKLTFKVFKTLGII</sequence>
<evidence type="ECO:0000256" key="8">
    <source>
        <dbReference type="RuleBase" id="RU361140"/>
    </source>
</evidence>
<dbReference type="PANTHER" id="PTHR30627:SF6">
    <property type="entry name" value="BETA-LACTAMASE YBXI-RELATED"/>
    <property type="match status" value="1"/>
</dbReference>
<proteinExistence type="inferred from homology"/>
<dbReference type="PANTHER" id="PTHR30627">
    <property type="entry name" value="PEPTIDOGLYCAN D,D-TRANSPEPTIDASE"/>
    <property type="match status" value="1"/>
</dbReference>
<dbReference type="RefSeq" id="WP_114841419.1">
    <property type="nucleotide sequence ID" value="NZ_CP031219.1"/>
</dbReference>
<keyword evidence="6 8" id="KW-0046">Antibiotic resistance</keyword>
<organism evidence="10 11">
    <name type="scientific">Malaciobacter mytili LMG 24559</name>
    <dbReference type="NCBI Taxonomy" id="1032238"/>
    <lineage>
        <taxon>Bacteria</taxon>
        <taxon>Pseudomonadati</taxon>
        <taxon>Campylobacterota</taxon>
        <taxon>Epsilonproteobacteria</taxon>
        <taxon>Campylobacterales</taxon>
        <taxon>Arcobacteraceae</taxon>
        <taxon>Malaciobacter</taxon>
    </lineage>
</organism>
<dbReference type="PROSITE" id="PS00337">
    <property type="entry name" value="BETA_LACTAMASE_D"/>
    <property type="match status" value="1"/>
</dbReference>
<dbReference type="Gene3D" id="3.40.710.10">
    <property type="entry name" value="DD-peptidase/beta-lactamase superfamily"/>
    <property type="match status" value="1"/>
</dbReference>
<evidence type="ECO:0000256" key="7">
    <source>
        <dbReference type="PIRSR" id="PIRSR602137-50"/>
    </source>
</evidence>
<dbReference type="GO" id="GO:0008800">
    <property type="term" value="F:beta-lactamase activity"/>
    <property type="evidence" value="ECO:0007669"/>
    <property type="project" value="UniProtKB-UniRule"/>
</dbReference>
<dbReference type="EC" id="3.5.2.6" evidence="3 8"/>
<dbReference type="KEGG" id="amyt:AMYT_0964"/>
<evidence type="ECO:0000256" key="1">
    <source>
        <dbReference type="ARBA" id="ARBA00001526"/>
    </source>
</evidence>
<gene>
    <name evidence="10" type="ORF">CP985_02375</name>
</gene>
<evidence type="ECO:0000256" key="6">
    <source>
        <dbReference type="ARBA" id="ARBA00023251"/>
    </source>
</evidence>
<feature type="active site" description="Acyl-ester intermediate" evidence="7">
    <location>
        <position position="58"/>
    </location>
</feature>
<dbReference type="InterPro" id="IPR001460">
    <property type="entry name" value="PCN-bd_Tpept"/>
</dbReference>
<comment type="catalytic activity">
    <reaction evidence="1 8">
        <text>a beta-lactam + H2O = a substituted beta-amino acid</text>
        <dbReference type="Rhea" id="RHEA:20401"/>
        <dbReference type="ChEBI" id="CHEBI:15377"/>
        <dbReference type="ChEBI" id="CHEBI:35627"/>
        <dbReference type="ChEBI" id="CHEBI:140347"/>
        <dbReference type="EC" id="3.5.2.6"/>
    </reaction>
</comment>
<dbReference type="Pfam" id="PF00905">
    <property type="entry name" value="Transpeptidase"/>
    <property type="match status" value="1"/>
</dbReference>
<dbReference type="GO" id="GO:0071555">
    <property type="term" value="P:cell wall organization"/>
    <property type="evidence" value="ECO:0007669"/>
    <property type="project" value="TreeGrafter"/>
</dbReference>
<feature type="modified residue" description="N6-carboxylysine" evidence="7">
    <location>
        <position position="61"/>
    </location>
</feature>
<evidence type="ECO:0000256" key="5">
    <source>
        <dbReference type="ARBA" id="ARBA00022801"/>
    </source>
</evidence>
<dbReference type="InterPro" id="IPR050515">
    <property type="entry name" value="Beta-lactam/transpept"/>
</dbReference>
<dbReference type="GO" id="GO:0005886">
    <property type="term" value="C:plasma membrane"/>
    <property type="evidence" value="ECO:0007669"/>
    <property type="project" value="TreeGrafter"/>
</dbReference>
<dbReference type="Proteomes" id="UP000290092">
    <property type="component" value="Unassembled WGS sequence"/>
</dbReference>
<name>A0AAX2AHX7_9BACT</name>
<dbReference type="InterPro" id="IPR012338">
    <property type="entry name" value="Beta-lactam/transpept-like"/>
</dbReference>
<protein>
    <recommendedName>
        <fullName evidence="3 8">Beta-lactamase</fullName>
        <ecNumber evidence="3 8">3.5.2.6</ecNumber>
    </recommendedName>
</protein>
<comment type="caution">
    <text evidence="10">The sequence shown here is derived from an EMBL/GenBank/DDBJ whole genome shotgun (WGS) entry which is preliminary data.</text>
</comment>
<feature type="domain" description="Penicillin-binding protein transpeptidase" evidence="9">
    <location>
        <begin position="46"/>
        <end position="233"/>
    </location>
</feature>
<dbReference type="InterPro" id="IPR002137">
    <property type="entry name" value="Beta-lactam_class-D_AS"/>
</dbReference>
<evidence type="ECO:0000313" key="11">
    <source>
        <dbReference type="Proteomes" id="UP000290092"/>
    </source>
</evidence>
<dbReference type="GO" id="GO:0046677">
    <property type="term" value="P:response to antibiotic"/>
    <property type="evidence" value="ECO:0007669"/>
    <property type="project" value="UniProtKB-UniRule"/>
</dbReference>
<accession>A0AAX2AHX7</accession>
<dbReference type="SUPFAM" id="SSF56601">
    <property type="entry name" value="beta-lactamase/transpeptidase-like"/>
    <property type="match status" value="1"/>
</dbReference>
<reference evidence="10 11" key="1">
    <citation type="submission" date="2017-09" db="EMBL/GenBank/DDBJ databases">
        <title>Genomics of the genus Arcobacter.</title>
        <authorList>
            <person name="Perez-Cataluna A."/>
            <person name="Figueras M.J."/>
            <person name="Salas-Masso N."/>
        </authorList>
    </citation>
    <scope>NUCLEOTIDE SEQUENCE [LARGE SCALE GENOMIC DNA]</scope>
    <source>
        <strain evidence="10 11">CECT 7386</strain>
    </source>
</reference>
<dbReference type="GO" id="GO:0008658">
    <property type="term" value="F:penicillin binding"/>
    <property type="evidence" value="ECO:0007669"/>
    <property type="project" value="InterPro"/>
</dbReference>
<keyword evidence="11" id="KW-1185">Reference proteome</keyword>